<dbReference type="InterPro" id="IPR046883">
    <property type="entry name" value="T6SS_FHA_C"/>
</dbReference>
<evidence type="ECO:0000313" key="5">
    <source>
        <dbReference type="Proteomes" id="UP000494269"/>
    </source>
</evidence>
<dbReference type="SUPFAM" id="SSF49879">
    <property type="entry name" value="SMAD/FHA domain"/>
    <property type="match status" value="1"/>
</dbReference>
<reference evidence="4 5" key="1">
    <citation type="submission" date="2020-04" db="EMBL/GenBank/DDBJ databases">
        <authorList>
            <person name="De Canck E."/>
        </authorList>
    </citation>
    <scope>NUCLEOTIDE SEQUENCE [LARGE SCALE GENOMIC DNA]</scope>
    <source>
        <strain evidence="4 5">LMG 3441</strain>
    </source>
</reference>
<dbReference type="InterPro" id="IPR000253">
    <property type="entry name" value="FHA_dom"/>
</dbReference>
<gene>
    <name evidence="4" type="ORF">LMG3441_01743</name>
</gene>
<dbReference type="InterPro" id="IPR008984">
    <property type="entry name" value="SMAD_FHA_dom_sf"/>
</dbReference>
<protein>
    <submittedName>
        <fullName evidence="4">Uncharacterized protein</fullName>
    </submittedName>
</protein>
<dbReference type="Pfam" id="PF20232">
    <property type="entry name" value="T6SS_FHA_C"/>
    <property type="match status" value="1"/>
</dbReference>
<feature type="compositionally biased region" description="Basic and acidic residues" evidence="1">
    <location>
        <begin position="234"/>
        <end position="246"/>
    </location>
</feature>
<evidence type="ECO:0000256" key="1">
    <source>
        <dbReference type="SAM" id="MobiDB-lite"/>
    </source>
</evidence>
<evidence type="ECO:0000259" key="3">
    <source>
        <dbReference type="Pfam" id="PF20232"/>
    </source>
</evidence>
<name>A0A6S7ACJ9_9BURK</name>
<dbReference type="NCBIfam" id="TIGR03354">
    <property type="entry name" value="VI_FHA"/>
    <property type="match status" value="1"/>
</dbReference>
<evidence type="ECO:0000313" key="4">
    <source>
        <dbReference type="EMBL" id="CAB3683802.1"/>
    </source>
</evidence>
<dbReference type="RefSeq" id="WP_175169410.1">
    <property type="nucleotide sequence ID" value="NZ_CADIJQ010000001.1"/>
</dbReference>
<feature type="region of interest" description="Disordered" evidence="1">
    <location>
        <begin position="226"/>
        <end position="259"/>
    </location>
</feature>
<evidence type="ECO:0000259" key="2">
    <source>
        <dbReference type="Pfam" id="PF00498"/>
    </source>
</evidence>
<sequence>MKPESLPSRLALVVANPEHLQHGSTPRHGFDAAGGTIGGEGADWALTDQAGRIERIHCEIRYEDAAFCIVDRSGKTRVNDANEPLGALVMAKLRDGDVLHIGPYRVAVHLHDPHQELLEPGRHLAQYGVGELLSNAADGHDGLPTGAYVFETEHVSAPLDATYQALSAPHDARADTDPLRALDAAERTSELPPVVMDPWDVRRGGALAPTQADLASTRFEAVTGTPLPFPGDSRMPKSHDRPDVHSGTHSGTRTGSPYRLRNRQAMAGDPTDAVDALMQGLDVPLGPLDPQAGQALLLEAGQALNAAIKGIAGLYADQAGSAAPRKLLGRSLQPIEDNPLRLGQSYADTVRAMFAANRSVVHLSPKDAVDESLAQLRTHHDAVTQAIEAGLQALLRAFAPSVLMQCFRRYRPDQDAPAADDWAWGMYTHYYDELASARQRGFEKLFWEVFEQAYDRALRVEAE</sequence>
<dbReference type="AlphaFoldDB" id="A0A6S7ACJ9"/>
<feature type="domain" description="Type VI secretion system FHA" evidence="3">
    <location>
        <begin position="279"/>
        <end position="456"/>
    </location>
</feature>
<dbReference type="Gene3D" id="2.60.200.20">
    <property type="match status" value="1"/>
</dbReference>
<feature type="domain" description="FHA" evidence="2">
    <location>
        <begin position="41"/>
        <end position="102"/>
    </location>
</feature>
<dbReference type="Pfam" id="PF00498">
    <property type="entry name" value="FHA"/>
    <property type="match status" value="1"/>
</dbReference>
<keyword evidence="5" id="KW-1185">Reference proteome</keyword>
<dbReference type="EMBL" id="CADIJQ010000001">
    <property type="protein sequence ID" value="CAB3683802.1"/>
    <property type="molecule type" value="Genomic_DNA"/>
</dbReference>
<dbReference type="InterPro" id="IPR017735">
    <property type="entry name" value="T6SS_FHA"/>
</dbReference>
<dbReference type="Proteomes" id="UP000494269">
    <property type="component" value="Unassembled WGS sequence"/>
</dbReference>
<proteinExistence type="predicted"/>
<accession>A0A6S7ACJ9</accession>
<dbReference type="CDD" id="cd00060">
    <property type="entry name" value="FHA"/>
    <property type="match status" value="1"/>
</dbReference>
<organism evidence="4 5">
    <name type="scientific">Achromobacter kerstersii</name>
    <dbReference type="NCBI Taxonomy" id="1353890"/>
    <lineage>
        <taxon>Bacteria</taxon>
        <taxon>Pseudomonadati</taxon>
        <taxon>Pseudomonadota</taxon>
        <taxon>Betaproteobacteria</taxon>
        <taxon>Burkholderiales</taxon>
        <taxon>Alcaligenaceae</taxon>
        <taxon>Achromobacter</taxon>
    </lineage>
</organism>